<feature type="transmembrane region" description="Helical" evidence="2">
    <location>
        <begin position="338"/>
        <end position="357"/>
    </location>
</feature>
<feature type="compositionally biased region" description="Low complexity" evidence="1">
    <location>
        <begin position="17"/>
        <end position="28"/>
    </location>
</feature>
<evidence type="ECO:0000313" key="4">
    <source>
        <dbReference type="Proteomes" id="UP000287519"/>
    </source>
</evidence>
<feature type="transmembrane region" description="Helical" evidence="2">
    <location>
        <begin position="277"/>
        <end position="298"/>
    </location>
</feature>
<reference evidence="3 4" key="1">
    <citation type="submission" date="2018-11" db="EMBL/GenBank/DDBJ databases">
        <title>Microbial catabolism of amino acid.</title>
        <authorList>
            <person name="Hibi M."/>
            <person name="Ogawa J."/>
        </authorList>
    </citation>
    <scope>NUCLEOTIDE SEQUENCE [LARGE SCALE GENOMIC DNA]</scope>
    <source>
        <strain evidence="3 4">C31-06</strain>
    </source>
</reference>
<comment type="caution">
    <text evidence="3">The sequence shown here is derived from an EMBL/GenBank/DDBJ whole genome shotgun (WGS) entry which is preliminary data.</text>
</comment>
<evidence type="ECO:0000256" key="2">
    <source>
        <dbReference type="SAM" id="Phobius"/>
    </source>
</evidence>
<keyword evidence="2" id="KW-0472">Membrane</keyword>
<feature type="transmembrane region" description="Helical" evidence="2">
    <location>
        <begin position="186"/>
        <end position="209"/>
    </location>
</feature>
<evidence type="ECO:0000256" key="1">
    <source>
        <dbReference type="SAM" id="MobiDB-lite"/>
    </source>
</evidence>
<accession>A0A402C6S8</accession>
<keyword evidence="2" id="KW-1133">Transmembrane helix</keyword>
<dbReference type="EMBL" id="BHYM01000025">
    <property type="protein sequence ID" value="GCE39326.1"/>
    <property type="molecule type" value="Genomic_DNA"/>
</dbReference>
<keyword evidence="2" id="KW-0812">Transmembrane</keyword>
<sequence length="378" mass="39330">MVFNTHGIDKDRGRPMTTTASETTTPAPVHHDSPVSKYGAPKVMTALVFGVLLLQLGFILSYVAAFHQPTPRNIEVGVVAAAGLPAGTDQQVADRLDAIDGSPLRTRVVSDTAEARRLLHDREIQGAFVVNPVGPDTLITASAGGSSIASALESVFTQVENSQGREFTVRDEIPVGAHDNRGLSGFYLAVGWVVGGYLLAAAIGLFIGAPRTLRQASAHTAVLFGYALLSGALGALITTHVLGTFAGHWFPLWLLGAGVVFGTAVFTLGLRASVGILAVPLAIAVFVILGNPSAGGAFGSNVIPTFYAAIGRWITPGAGTEGIRSIVYFDDVGLGQPALALALYSAVGLGLLFGFTARRLRKLESTTPRSDVVSEDAS</sequence>
<keyword evidence="4" id="KW-1185">Reference proteome</keyword>
<feature type="transmembrane region" description="Helical" evidence="2">
    <location>
        <begin position="249"/>
        <end position="270"/>
    </location>
</feature>
<evidence type="ECO:0000313" key="3">
    <source>
        <dbReference type="EMBL" id="GCE39326.1"/>
    </source>
</evidence>
<feature type="transmembrane region" description="Helical" evidence="2">
    <location>
        <begin position="43"/>
        <end position="65"/>
    </location>
</feature>
<proteinExistence type="predicted"/>
<dbReference type="Proteomes" id="UP000287519">
    <property type="component" value="Unassembled WGS sequence"/>
</dbReference>
<protein>
    <submittedName>
        <fullName evidence="3">Putative membrane protein</fullName>
    </submittedName>
</protein>
<name>A0A402C6S8_RHOWR</name>
<dbReference type="AlphaFoldDB" id="A0A402C6S8"/>
<feature type="region of interest" description="Disordered" evidence="1">
    <location>
        <begin position="1"/>
        <end position="33"/>
    </location>
</feature>
<gene>
    <name evidence="3" type="ORF">Rhow_002850</name>
</gene>
<organism evidence="3 4">
    <name type="scientific">Rhodococcus wratislaviensis</name>
    <name type="common">Tsukamurella wratislaviensis</name>
    <dbReference type="NCBI Taxonomy" id="44752"/>
    <lineage>
        <taxon>Bacteria</taxon>
        <taxon>Bacillati</taxon>
        <taxon>Actinomycetota</taxon>
        <taxon>Actinomycetes</taxon>
        <taxon>Mycobacteriales</taxon>
        <taxon>Nocardiaceae</taxon>
        <taxon>Rhodococcus</taxon>
    </lineage>
</organism>
<feature type="transmembrane region" description="Helical" evidence="2">
    <location>
        <begin position="221"/>
        <end position="243"/>
    </location>
</feature>